<protein>
    <submittedName>
        <fullName evidence="7">Thiol:disulfide interchange protein</fullName>
    </submittedName>
</protein>
<feature type="domain" description="Thioredoxin-like fold" evidence="6">
    <location>
        <begin position="92"/>
        <end position="254"/>
    </location>
</feature>
<organism evidence="7 8">
    <name type="scientific">Halobacteriovorax marinus</name>
    <dbReference type="NCBI Taxonomy" id="97084"/>
    <lineage>
        <taxon>Bacteria</taxon>
        <taxon>Pseudomonadati</taxon>
        <taxon>Bdellovibrionota</taxon>
        <taxon>Bacteriovoracia</taxon>
        <taxon>Bacteriovoracales</taxon>
        <taxon>Halobacteriovoraceae</taxon>
        <taxon>Halobacteriovorax</taxon>
    </lineage>
</organism>
<dbReference type="Gene3D" id="3.40.30.10">
    <property type="entry name" value="Glutaredoxin"/>
    <property type="match status" value="1"/>
</dbReference>
<reference evidence="8" key="1">
    <citation type="journal article" date="2017" name="Proc. Natl. Acad. Sci. U.S.A.">
        <title>Simulation of Deepwater Horizon oil plume reveals substrate specialization within a complex community of hydrocarbon-degraders.</title>
        <authorList>
            <person name="Hu P."/>
            <person name="Dubinsky E.A."/>
            <person name="Probst A.J."/>
            <person name="Wang J."/>
            <person name="Sieber C.M.K."/>
            <person name="Tom L.M."/>
            <person name="Gardinali P."/>
            <person name="Banfield J.F."/>
            <person name="Atlas R.M."/>
            <person name="Andersen G.L."/>
        </authorList>
    </citation>
    <scope>NUCLEOTIDE SEQUENCE [LARGE SCALE GENOMIC DNA]</scope>
</reference>
<gene>
    <name evidence="7" type="ORF">A9Q84_12145</name>
</gene>
<keyword evidence="4" id="KW-1015">Disulfide bond</keyword>
<comment type="caution">
    <text evidence="7">The sequence shown here is derived from an EMBL/GenBank/DDBJ whole genome shotgun (WGS) entry which is preliminary data.</text>
</comment>
<dbReference type="InterPro" id="IPR036249">
    <property type="entry name" value="Thioredoxin-like_sf"/>
</dbReference>
<dbReference type="AlphaFoldDB" id="A0A1Y5F8I7"/>
<keyword evidence="2" id="KW-0732">Signal</keyword>
<evidence type="ECO:0000256" key="3">
    <source>
        <dbReference type="ARBA" id="ARBA00023002"/>
    </source>
</evidence>
<dbReference type="Proteomes" id="UP000196531">
    <property type="component" value="Unassembled WGS sequence"/>
</dbReference>
<dbReference type="PROSITE" id="PS51257">
    <property type="entry name" value="PROKAR_LIPOPROTEIN"/>
    <property type="match status" value="1"/>
</dbReference>
<keyword evidence="3" id="KW-0560">Oxidoreductase</keyword>
<accession>A0A1Y5F8I7</accession>
<evidence type="ECO:0000256" key="4">
    <source>
        <dbReference type="ARBA" id="ARBA00023157"/>
    </source>
</evidence>
<evidence type="ECO:0000259" key="6">
    <source>
        <dbReference type="Pfam" id="PF13462"/>
    </source>
</evidence>
<sequence length="264" mass="29816">MKKSLIAISSILILGVSCTTQEKFEKRLTDTLESNPEILTKLIENNPDKFIIAFQNAARNGQQKLAQRKKLEEQKKLEASFNKPLIPVLRKDELIRGTRNAPITIVEYSDFECPFCSRGFSTVKTLLKKYEGKVQFVYKHLPLSFHPSAMIAAKYYEALRIQNDDLAIKFHDEIFKNQRKLKSGEKFLSALAKKLGADMKKLTKDINSKAVSDRIAADMKEAAKFGMSGTPGFLLNGVPIRGAYPASKFEEIISELKNRGKLKI</sequence>
<proteinExistence type="inferred from homology"/>
<dbReference type="Pfam" id="PF13462">
    <property type="entry name" value="Thioredoxin_4"/>
    <property type="match status" value="1"/>
</dbReference>
<keyword evidence="5" id="KW-0676">Redox-active center</keyword>
<dbReference type="PANTHER" id="PTHR13887:SF14">
    <property type="entry name" value="DISULFIDE BOND FORMATION PROTEIN D"/>
    <property type="match status" value="1"/>
</dbReference>
<evidence type="ECO:0000256" key="5">
    <source>
        <dbReference type="ARBA" id="ARBA00023284"/>
    </source>
</evidence>
<evidence type="ECO:0000313" key="7">
    <source>
        <dbReference type="EMBL" id="OUR97075.1"/>
    </source>
</evidence>
<evidence type="ECO:0000256" key="1">
    <source>
        <dbReference type="ARBA" id="ARBA00005791"/>
    </source>
</evidence>
<evidence type="ECO:0000256" key="2">
    <source>
        <dbReference type="ARBA" id="ARBA00022729"/>
    </source>
</evidence>
<dbReference type="SUPFAM" id="SSF52833">
    <property type="entry name" value="Thioredoxin-like"/>
    <property type="match status" value="1"/>
</dbReference>
<dbReference type="EMBL" id="MAAO01000006">
    <property type="protein sequence ID" value="OUR97075.1"/>
    <property type="molecule type" value="Genomic_DNA"/>
</dbReference>
<dbReference type="GO" id="GO:0016491">
    <property type="term" value="F:oxidoreductase activity"/>
    <property type="evidence" value="ECO:0007669"/>
    <property type="project" value="UniProtKB-KW"/>
</dbReference>
<comment type="similarity">
    <text evidence="1">Belongs to the thioredoxin family. DsbA subfamily.</text>
</comment>
<evidence type="ECO:0000313" key="8">
    <source>
        <dbReference type="Proteomes" id="UP000196531"/>
    </source>
</evidence>
<dbReference type="PANTHER" id="PTHR13887">
    <property type="entry name" value="GLUTATHIONE S-TRANSFERASE KAPPA"/>
    <property type="match status" value="1"/>
</dbReference>
<name>A0A1Y5F8I7_9BACT</name>
<dbReference type="InterPro" id="IPR012336">
    <property type="entry name" value="Thioredoxin-like_fold"/>
</dbReference>